<comment type="caution">
    <text evidence="1">The sequence shown here is derived from an EMBL/GenBank/DDBJ whole genome shotgun (WGS) entry which is preliminary data.</text>
</comment>
<reference evidence="1" key="1">
    <citation type="submission" date="2021-02" db="EMBL/GenBank/DDBJ databases">
        <authorList>
            <consortium name="DOE Joint Genome Institute"/>
            <person name="Ahrendt S."/>
            <person name="Looney B.P."/>
            <person name="Miyauchi S."/>
            <person name="Morin E."/>
            <person name="Drula E."/>
            <person name="Courty P.E."/>
            <person name="Chicoki N."/>
            <person name="Fauchery L."/>
            <person name="Kohler A."/>
            <person name="Kuo A."/>
            <person name="Labutti K."/>
            <person name="Pangilinan J."/>
            <person name="Lipzen A."/>
            <person name="Riley R."/>
            <person name="Andreopoulos W."/>
            <person name="He G."/>
            <person name="Johnson J."/>
            <person name="Barry K.W."/>
            <person name="Grigoriev I.V."/>
            <person name="Nagy L."/>
            <person name="Hibbett D."/>
            <person name="Henrissat B."/>
            <person name="Matheny P.B."/>
            <person name="Labbe J."/>
            <person name="Martin F."/>
        </authorList>
    </citation>
    <scope>NUCLEOTIDE SEQUENCE</scope>
    <source>
        <strain evidence="1">FP105234-sp</strain>
    </source>
</reference>
<organism evidence="1 2">
    <name type="scientific">Auriscalpium vulgare</name>
    <dbReference type="NCBI Taxonomy" id="40419"/>
    <lineage>
        <taxon>Eukaryota</taxon>
        <taxon>Fungi</taxon>
        <taxon>Dikarya</taxon>
        <taxon>Basidiomycota</taxon>
        <taxon>Agaricomycotina</taxon>
        <taxon>Agaricomycetes</taxon>
        <taxon>Russulales</taxon>
        <taxon>Auriscalpiaceae</taxon>
        <taxon>Auriscalpium</taxon>
    </lineage>
</organism>
<evidence type="ECO:0000313" key="1">
    <source>
        <dbReference type="EMBL" id="KAI0041200.1"/>
    </source>
</evidence>
<evidence type="ECO:0000313" key="2">
    <source>
        <dbReference type="Proteomes" id="UP000814033"/>
    </source>
</evidence>
<gene>
    <name evidence="1" type="ORF">FA95DRAFT_1683362</name>
</gene>
<dbReference type="Proteomes" id="UP000814033">
    <property type="component" value="Unassembled WGS sequence"/>
</dbReference>
<accession>A0ACB8RAP0</accession>
<reference evidence="1" key="2">
    <citation type="journal article" date="2022" name="New Phytol.">
        <title>Evolutionary transition to the ectomycorrhizal habit in the genomes of a hyperdiverse lineage of mushroom-forming fungi.</title>
        <authorList>
            <person name="Looney B."/>
            <person name="Miyauchi S."/>
            <person name="Morin E."/>
            <person name="Drula E."/>
            <person name="Courty P.E."/>
            <person name="Kohler A."/>
            <person name="Kuo A."/>
            <person name="LaButti K."/>
            <person name="Pangilinan J."/>
            <person name="Lipzen A."/>
            <person name="Riley R."/>
            <person name="Andreopoulos W."/>
            <person name="He G."/>
            <person name="Johnson J."/>
            <person name="Nolan M."/>
            <person name="Tritt A."/>
            <person name="Barry K.W."/>
            <person name="Grigoriev I.V."/>
            <person name="Nagy L.G."/>
            <person name="Hibbett D."/>
            <person name="Henrissat B."/>
            <person name="Matheny P.B."/>
            <person name="Labbe J."/>
            <person name="Martin F.M."/>
        </authorList>
    </citation>
    <scope>NUCLEOTIDE SEQUENCE</scope>
    <source>
        <strain evidence="1">FP105234-sp</strain>
    </source>
</reference>
<dbReference type="EMBL" id="MU276138">
    <property type="protein sequence ID" value="KAI0041200.1"/>
    <property type="molecule type" value="Genomic_DNA"/>
</dbReference>
<protein>
    <submittedName>
        <fullName evidence="1">Uncharacterized protein</fullName>
    </submittedName>
</protein>
<sequence length="212" mass="23549">MPGANYMGGKRNFAKARSRDYNRRVQKSHFGKKRAEVLSKGLVQASSPHTTERKTALTFALSHASRDIENFDQLDEFQWTLNAQTSTMPPPAHVYADPARLHLRPAGSSSSKVLRALKDTAGNASLRNDIDEILRVSNTVGLATFRPNRQDREVKELGTAGAISKFVTSPPRTPNRRPEDTVAVRTGHVFRSPDHHSTDGKHNDAYPDSDLH</sequence>
<keyword evidence="2" id="KW-1185">Reference proteome</keyword>
<proteinExistence type="predicted"/>
<feature type="non-terminal residue" evidence="1">
    <location>
        <position position="212"/>
    </location>
</feature>
<name>A0ACB8RAP0_9AGAM</name>